<evidence type="ECO:0000259" key="2">
    <source>
        <dbReference type="Pfam" id="PF16064"/>
    </source>
</evidence>
<proteinExistence type="predicted"/>
<keyword evidence="4" id="KW-1185">Reference proteome</keyword>
<accession>A0AAV7J7W2</accession>
<gene>
    <name evidence="3" type="ORF">KQX54_016072</name>
</gene>
<feature type="compositionally biased region" description="Polar residues" evidence="1">
    <location>
        <begin position="97"/>
        <end position="106"/>
    </location>
</feature>
<dbReference type="PANTHER" id="PTHR34153">
    <property type="entry name" value="SI:CH211-262H13.3-RELATED-RELATED"/>
    <property type="match status" value="1"/>
</dbReference>
<evidence type="ECO:0000256" key="1">
    <source>
        <dbReference type="SAM" id="MobiDB-lite"/>
    </source>
</evidence>
<dbReference type="InterPro" id="IPR032071">
    <property type="entry name" value="DUF4806"/>
</dbReference>
<protein>
    <recommendedName>
        <fullName evidence="2">DUF4806 domain-containing protein</fullName>
    </recommendedName>
</protein>
<sequence>MLTHEVLSLMYVFVMSEESLYAVVHFLNDNSYSEIPTNWLLVDGQSDDYLSQCRWPSSIGQLNFRLKNRIAPCDDWPIYDIKIISFHDSITSARKSAEDSQYSSASEAPAGRGHRKKRLTAVASAALKRIESSDDDDDDHHHHNKIKPAAPIPKWNTSSLPPTTHLTFSKSVKDAKMSKDHHDKIVEKNRDFVNGNKFQESGELRDNTLENSSRITVNSIKLKDIDQRLSADNRPSSYSSENKTLSKVKKALPLKNKDDVTQFETDLEKVTDFRREFVKIVSQVGGANGKEFSERLLNVLFSPSFAQHNTWDGKKNKYKVADLIVVKICEEVVLAKFTSYDSAEFSKTCNNWFRLGNQRAKQQPAQVQKQNQQFAVIAIQ</sequence>
<feature type="region of interest" description="Disordered" evidence="1">
    <location>
        <begin position="131"/>
        <end position="163"/>
    </location>
</feature>
<dbReference type="Pfam" id="PF16064">
    <property type="entry name" value="DUF4806"/>
    <property type="match status" value="1"/>
</dbReference>
<dbReference type="Proteomes" id="UP000826195">
    <property type="component" value="Unassembled WGS sequence"/>
</dbReference>
<evidence type="ECO:0000313" key="3">
    <source>
        <dbReference type="EMBL" id="KAH0567908.1"/>
    </source>
</evidence>
<dbReference type="AlphaFoldDB" id="A0AAV7J7W2"/>
<feature type="region of interest" description="Disordered" evidence="1">
    <location>
        <begin position="97"/>
        <end position="118"/>
    </location>
</feature>
<name>A0AAV7J7W2_COTGL</name>
<comment type="caution">
    <text evidence="3">The sequence shown here is derived from an EMBL/GenBank/DDBJ whole genome shotgun (WGS) entry which is preliminary data.</text>
</comment>
<dbReference type="EMBL" id="JAHXZJ010000001">
    <property type="protein sequence ID" value="KAH0567908.1"/>
    <property type="molecule type" value="Genomic_DNA"/>
</dbReference>
<reference evidence="3 4" key="1">
    <citation type="journal article" date="2021" name="J. Hered.">
        <title>A chromosome-level genome assembly of the parasitoid wasp, Cotesia glomerata (Hymenoptera: Braconidae).</title>
        <authorList>
            <person name="Pinto B.J."/>
            <person name="Weis J.J."/>
            <person name="Gamble T."/>
            <person name="Ode P.J."/>
            <person name="Paul R."/>
            <person name="Zaspel J.M."/>
        </authorList>
    </citation>
    <scope>NUCLEOTIDE SEQUENCE [LARGE SCALE GENOMIC DNA]</scope>
    <source>
        <strain evidence="3">CgM1</strain>
    </source>
</reference>
<organism evidence="3 4">
    <name type="scientific">Cotesia glomerata</name>
    <name type="common">Lepidopteran parasitic wasp</name>
    <name type="synonym">Apanteles glomeratus</name>
    <dbReference type="NCBI Taxonomy" id="32391"/>
    <lineage>
        <taxon>Eukaryota</taxon>
        <taxon>Metazoa</taxon>
        <taxon>Ecdysozoa</taxon>
        <taxon>Arthropoda</taxon>
        <taxon>Hexapoda</taxon>
        <taxon>Insecta</taxon>
        <taxon>Pterygota</taxon>
        <taxon>Neoptera</taxon>
        <taxon>Endopterygota</taxon>
        <taxon>Hymenoptera</taxon>
        <taxon>Apocrita</taxon>
        <taxon>Ichneumonoidea</taxon>
        <taxon>Braconidae</taxon>
        <taxon>Microgastrinae</taxon>
        <taxon>Cotesia</taxon>
    </lineage>
</organism>
<dbReference type="PANTHER" id="PTHR34153:SF2">
    <property type="entry name" value="SI:CH211-262H13.3-RELATED"/>
    <property type="match status" value="1"/>
</dbReference>
<feature type="domain" description="DUF4806" evidence="2">
    <location>
        <begin position="252"/>
        <end position="318"/>
    </location>
</feature>
<evidence type="ECO:0000313" key="4">
    <source>
        <dbReference type="Proteomes" id="UP000826195"/>
    </source>
</evidence>